<name>A0A0E4CYT8_9BACL</name>
<gene>
    <name evidence="1" type="ORF">PRIO_5406</name>
</gene>
<protein>
    <recommendedName>
        <fullName evidence="3">PPM-type phosphatase domain-containing protein</fullName>
    </recommendedName>
</protein>
<accession>A0A0E4CYT8</accession>
<dbReference type="KEGG" id="pri:PRIO_5406"/>
<evidence type="ECO:0000313" key="1">
    <source>
        <dbReference type="EMBL" id="CQR57795.1"/>
    </source>
</evidence>
<dbReference type="EMBL" id="LN831776">
    <property type="protein sequence ID" value="CQR57795.1"/>
    <property type="molecule type" value="Genomic_DNA"/>
</dbReference>
<dbReference type="RefSeq" id="WP_020426939.1">
    <property type="nucleotide sequence ID" value="NZ_AGBD01000264.1"/>
</dbReference>
<reference evidence="2" key="1">
    <citation type="submission" date="2015-03" db="EMBL/GenBank/DDBJ databases">
        <authorList>
            <person name="Wibberg D."/>
        </authorList>
    </citation>
    <scope>NUCLEOTIDE SEQUENCE [LARGE SCALE GENOMIC DNA]</scope>
</reference>
<dbReference type="AlphaFoldDB" id="A0A0E4CYT8"/>
<evidence type="ECO:0000313" key="2">
    <source>
        <dbReference type="Proteomes" id="UP000033163"/>
    </source>
</evidence>
<proteinExistence type="predicted"/>
<dbReference type="PATRIC" id="fig|1073571.4.peg.5794"/>
<organism evidence="1 2">
    <name type="scientific">Paenibacillus riograndensis SBR5</name>
    <dbReference type="NCBI Taxonomy" id="1073571"/>
    <lineage>
        <taxon>Bacteria</taxon>
        <taxon>Bacillati</taxon>
        <taxon>Bacillota</taxon>
        <taxon>Bacilli</taxon>
        <taxon>Bacillales</taxon>
        <taxon>Paenibacillaceae</taxon>
        <taxon>Paenibacillus</taxon>
        <taxon>Paenibacillus sonchi group</taxon>
    </lineage>
</organism>
<dbReference type="HOGENOM" id="CLU_2992469_0_0_9"/>
<evidence type="ECO:0008006" key="3">
    <source>
        <dbReference type="Google" id="ProtNLM"/>
    </source>
</evidence>
<dbReference type="Proteomes" id="UP000033163">
    <property type="component" value="Chromosome I"/>
</dbReference>
<sequence>MPEVPYSKIDTYSLQGDGEWNKDALVIHDAASVYGVIDGASSLSAYRNKTCVVLLLE</sequence>